<dbReference type="Proteomes" id="UP001239445">
    <property type="component" value="Unassembled WGS sequence"/>
</dbReference>
<dbReference type="EMBL" id="MU839832">
    <property type="protein sequence ID" value="KAK1756581.1"/>
    <property type="molecule type" value="Genomic_DNA"/>
</dbReference>
<feature type="coiled-coil region" evidence="1">
    <location>
        <begin position="412"/>
        <end position="439"/>
    </location>
</feature>
<proteinExistence type="predicted"/>
<gene>
    <name evidence="2" type="ORF">QBC47DRAFT_299400</name>
</gene>
<keyword evidence="1" id="KW-0175">Coiled coil</keyword>
<accession>A0AAJ0F691</accession>
<comment type="caution">
    <text evidence="2">The sequence shown here is derived from an EMBL/GenBank/DDBJ whole genome shotgun (WGS) entry which is preliminary data.</text>
</comment>
<evidence type="ECO:0000256" key="1">
    <source>
        <dbReference type="SAM" id="Coils"/>
    </source>
</evidence>
<name>A0AAJ0F691_9PEZI</name>
<protein>
    <submittedName>
        <fullName evidence="2">Uncharacterized protein</fullName>
    </submittedName>
</protein>
<dbReference type="AlphaFoldDB" id="A0AAJ0F691"/>
<keyword evidence="3" id="KW-1185">Reference proteome</keyword>
<sequence length="719" mass="77982">MPELDAQGVLSQMASASLTLRDAISKALPVSPTQVMTVQIPGLTLDPKDYVWDQDKTTYKPLAVRENESRLVDSMVPVAKLMMGRTGKSVARSYLAALDTLIPVEASVSGTIALNKDKKLPPRFETIRNRYTSAMKYLTSNDEASGKSKLTVYVTKQDAWNKAIEQYAAAQQRQQGIISREGLTPAEQRDKYLEWLQAYARDYKAMIQARYMDWVVHGYKFEVEFNFGVVDVSSGMKRIESSKEAIRNLTIIGIDGASEYVTVNLSPPGWATDVATKYNTWASRNQGPSIMDLRAEIKRLGKLLISHQALIEAMDDDQGFMPVVASGGGHAADDVYRDKMKALYLAQDQVNKEVMSEEPSAANAKAGSDGRANADRAAAEALEAAKKWNEANLESNKVANRVTDKAMRETIRKQLGLKIAEIQQEITQINDQLKRKLEATDGAHGGMPAVLDEETKTIAPGQLKIDPELNAPPAQKPSPWTRISAKISRSQATSATVSKTSASSFAAQVSTGLWSVSGGASHSSSSTESATDMSSLDVEISMDCMLVEIQRPWLHAELFSDPELDVADGFDLSPGPEKLQADVANHRPIDDKYEQFCSYPSAFVVAADVELEFTGNTSHLESKLEASRTEANLKVGYGPFSFGGSHSQSRNSAKTSAEATATGMRISLQAPQIIAWVSELLPALPRKNGASKMAGLLLEPPSASAVVAKPAAATVNGAK</sequence>
<reference evidence="2" key="1">
    <citation type="submission" date="2023-06" db="EMBL/GenBank/DDBJ databases">
        <title>Genome-scale phylogeny and comparative genomics of the fungal order Sordariales.</title>
        <authorList>
            <consortium name="Lawrence Berkeley National Laboratory"/>
            <person name="Hensen N."/>
            <person name="Bonometti L."/>
            <person name="Westerberg I."/>
            <person name="Brannstrom I.O."/>
            <person name="Guillou S."/>
            <person name="Cros-Aarteil S."/>
            <person name="Calhoun S."/>
            <person name="Haridas S."/>
            <person name="Kuo A."/>
            <person name="Mondo S."/>
            <person name="Pangilinan J."/>
            <person name="Riley R."/>
            <person name="Labutti K."/>
            <person name="Andreopoulos B."/>
            <person name="Lipzen A."/>
            <person name="Chen C."/>
            <person name="Yanf M."/>
            <person name="Daum C."/>
            <person name="Ng V."/>
            <person name="Clum A."/>
            <person name="Steindorff A."/>
            <person name="Ohm R."/>
            <person name="Martin F."/>
            <person name="Silar P."/>
            <person name="Natvig D."/>
            <person name="Lalanne C."/>
            <person name="Gautier V."/>
            <person name="Ament-Velasquez S.L."/>
            <person name="Kruys A."/>
            <person name="Hutchinson M.I."/>
            <person name="Powell A.J."/>
            <person name="Barry K."/>
            <person name="Miller A.N."/>
            <person name="Grigoriev I.V."/>
            <person name="Debuchy R."/>
            <person name="Gladieux P."/>
            <person name="Thoren M.H."/>
            <person name="Johannesson H."/>
        </authorList>
    </citation>
    <scope>NUCLEOTIDE SEQUENCE</scope>
    <source>
        <strain evidence="2">PSN4</strain>
    </source>
</reference>
<evidence type="ECO:0000313" key="2">
    <source>
        <dbReference type="EMBL" id="KAK1756581.1"/>
    </source>
</evidence>
<evidence type="ECO:0000313" key="3">
    <source>
        <dbReference type="Proteomes" id="UP001239445"/>
    </source>
</evidence>
<organism evidence="2 3">
    <name type="scientific">Echria macrotheca</name>
    <dbReference type="NCBI Taxonomy" id="438768"/>
    <lineage>
        <taxon>Eukaryota</taxon>
        <taxon>Fungi</taxon>
        <taxon>Dikarya</taxon>
        <taxon>Ascomycota</taxon>
        <taxon>Pezizomycotina</taxon>
        <taxon>Sordariomycetes</taxon>
        <taxon>Sordariomycetidae</taxon>
        <taxon>Sordariales</taxon>
        <taxon>Schizotheciaceae</taxon>
        <taxon>Echria</taxon>
    </lineage>
</organism>